<evidence type="ECO:0000256" key="2">
    <source>
        <dbReference type="ARBA" id="ARBA00022741"/>
    </source>
</evidence>
<evidence type="ECO:0000256" key="16">
    <source>
        <dbReference type="SAM" id="Coils"/>
    </source>
</evidence>
<dbReference type="AlphaFoldDB" id="A0A3G8ZAK0"/>
<keyword evidence="7 15" id="KW-0067">ATP-binding</keyword>
<evidence type="ECO:0000313" key="20">
    <source>
        <dbReference type="Proteomes" id="UP000272316"/>
    </source>
</evidence>
<evidence type="ECO:0000256" key="6">
    <source>
        <dbReference type="ARBA" id="ARBA00022839"/>
    </source>
</evidence>
<dbReference type="Gene3D" id="3.90.320.10">
    <property type="match status" value="1"/>
</dbReference>
<accession>A0A3G8ZAK0</accession>
<keyword evidence="8" id="KW-0238">DNA-binding</keyword>
<keyword evidence="4 15" id="KW-0378">Hydrolase</keyword>
<dbReference type="InterPro" id="IPR000212">
    <property type="entry name" value="DNA_helicase_UvrD/REP"/>
</dbReference>
<evidence type="ECO:0000256" key="8">
    <source>
        <dbReference type="ARBA" id="ARBA00023125"/>
    </source>
</evidence>
<reference evidence="20" key="1">
    <citation type="submission" date="2018-11" db="EMBL/GenBank/DDBJ databases">
        <title>Proposal to divide the Flavobacteriaceae and reorganize its genera based on Amino Acid Identity values calculated from whole genome sequences.</title>
        <authorList>
            <person name="Nicholson A.C."/>
            <person name="Gulvik C.A."/>
            <person name="Whitney A.M."/>
            <person name="Sheth M."/>
            <person name="Batra D."/>
            <person name="Pryor J."/>
            <person name="Bernardet J.-F."/>
            <person name="Hugo C."/>
            <person name="Kampfer P."/>
            <person name="Newman J.D."/>
            <person name="McQuiston J.R."/>
        </authorList>
    </citation>
    <scope>NUCLEOTIDE SEQUENCE [LARGE SCALE GENOMIC DNA]</scope>
    <source>
        <strain evidence="20">H6466</strain>
    </source>
</reference>
<keyword evidence="9" id="KW-0234">DNA repair</keyword>
<dbReference type="Pfam" id="PF00580">
    <property type="entry name" value="UvrD-helicase"/>
    <property type="match status" value="1"/>
</dbReference>
<dbReference type="Gene3D" id="3.40.50.300">
    <property type="entry name" value="P-loop containing nucleotide triphosphate hydrolases"/>
    <property type="match status" value="4"/>
</dbReference>
<evidence type="ECO:0000259" key="18">
    <source>
        <dbReference type="PROSITE" id="PS51217"/>
    </source>
</evidence>
<dbReference type="InterPro" id="IPR011604">
    <property type="entry name" value="PDDEXK-like_dom_sf"/>
</dbReference>
<evidence type="ECO:0000256" key="11">
    <source>
        <dbReference type="ARBA" id="ARBA00034617"/>
    </source>
</evidence>
<comment type="catalytic activity">
    <reaction evidence="11">
        <text>Couples ATP hydrolysis with the unwinding of duplex DNA by translocating in the 3'-5' direction.</text>
        <dbReference type="EC" id="5.6.2.4"/>
    </reaction>
</comment>
<keyword evidence="10" id="KW-0413">Isomerase</keyword>
<evidence type="ECO:0000256" key="12">
    <source>
        <dbReference type="ARBA" id="ARBA00034808"/>
    </source>
</evidence>
<dbReference type="Proteomes" id="UP000272316">
    <property type="component" value="Chromosome"/>
</dbReference>
<evidence type="ECO:0000259" key="17">
    <source>
        <dbReference type="PROSITE" id="PS51198"/>
    </source>
</evidence>
<evidence type="ECO:0000256" key="10">
    <source>
        <dbReference type="ARBA" id="ARBA00023235"/>
    </source>
</evidence>
<dbReference type="GO" id="GO:0016887">
    <property type="term" value="F:ATP hydrolysis activity"/>
    <property type="evidence" value="ECO:0007669"/>
    <property type="project" value="RHEA"/>
</dbReference>
<protein>
    <recommendedName>
        <fullName evidence="12">DNA 3'-5' helicase</fullName>
        <ecNumber evidence="12">5.6.2.4</ecNumber>
    </recommendedName>
    <alternativeName>
        <fullName evidence="13">DNA 3'-5' helicase II</fullName>
    </alternativeName>
</protein>
<dbReference type="PROSITE" id="PS51217">
    <property type="entry name" value="UVRD_HELICASE_CTER"/>
    <property type="match status" value="1"/>
</dbReference>
<dbReference type="InterPro" id="IPR027417">
    <property type="entry name" value="P-loop_NTPase"/>
</dbReference>
<dbReference type="GO" id="GO:0043138">
    <property type="term" value="F:3'-5' DNA helicase activity"/>
    <property type="evidence" value="ECO:0007669"/>
    <property type="project" value="UniProtKB-EC"/>
</dbReference>
<dbReference type="InterPro" id="IPR014017">
    <property type="entry name" value="DNA_helicase_UvrD-like_C"/>
</dbReference>
<dbReference type="EC" id="5.6.2.4" evidence="12"/>
<keyword evidence="5 15" id="KW-0347">Helicase</keyword>
<evidence type="ECO:0000256" key="4">
    <source>
        <dbReference type="ARBA" id="ARBA00022801"/>
    </source>
</evidence>
<dbReference type="Pfam" id="PF13361">
    <property type="entry name" value="UvrD_C"/>
    <property type="match status" value="1"/>
</dbReference>
<evidence type="ECO:0000256" key="13">
    <source>
        <dbReference type="ARBA" id="ARBA00034923"/>
    </source>
</evidence>
<dbReference type="PANTHER" id="PTHR11070:SF2">
    <property type="entry name" value="ATP-DEPENDENT DNA HELICASE SRS2"/>
    <property type="match status" value="1"/>
</dbReference>
<proteinExistence type="predicted"/>
<keyword evidence="3" id="KW-0227">DNA damage</keyword>
<feature type="domain" description="UvrD-like helicase C-terminal" evidence="18">
    <location>
        <begin position="475"/>
        <end position="750"/>
    </location>
</feature>
<feature type="coiled-coil region" evidence="16">
    <location>
        <begin position="214"/>
        <end position="241"/>
    </location>
</feature>
<dbReference type="SUPFAM" id="SSF52540">
    <property type="entry name" value="P-loop containing nucleoside triphosphate hydrolases"/>
    <property type="match status" value="1"/>
</dbReference>
<sequence length="1050" mass="122791">MQNTYSVINASAGSGKTYTLVQRLLMICLRYPNQPDAIRTVIALTFTNKAANEMKERILFYLGEFVKDNYSENQDLKNIQEALAEQGYRISLDDLQLRSQKVLDYILHHYSTLNIGTIDKFNSRLVKSFSYELGLAQNFNLEIQPEPYLIEAVDKMLDEIGEEQTVSEAFMDFVNYNLDNNERVNLNQTLYSSAKKFVNDIHYKPLQDNKDFEWKAYENKKNELRETIKRLKSESLELTKRALELIKSRDIEIEDFASGKNGIGGFFVNMLEFHNIKDKKFPFPTASEDSKIETFLKGASAKGKHKQSEIADILPQLISWRREIIDLFIDSQKKERILQAILPLKVNADIQKKLMEIEEENDLVLLSKFNIIINENLRNEPSAFIYEKVGTQFQHYFFDEFQDTSAMQWQNFLPLRDNSITSDNTSFTIVGDPKQSIYRFRGGESKLMLDIISGEETTPKKAIAEHLKFNWRSAKNIVDFNNRLYDFMSQSLSEEHQKIFGENAIQGAQSKLDGRVKVHLLENSVKAVFYEETSQKMQQDIQECLDNGFTFSDITILCRGNNDIFNYSQLLGNLKVNYNGKETYIKTISEKGLTLDLSFTIKALIEFLKWEINPKNRQFLVKMMYFLNVSGRIKMNDFTSEIKTILSLESKKDIENYINAHYQIKLVQNDVPQLNLYNFIEYYIQEFSVENKEIDFLLNFLEMLFNYTQNAGATLKEFLKFWDDEASKISIQASENIDAVQIMTIHKAKGLEFPVVFIPMENKNNDKKFSEWYDLNSEDELKTVILNQFSPELENYDEDLAQFNFENSYRNKIDRFCIQYVATTRPVEQLFFYIEKPSKSSNNLELYDFVTQFQPTENGERLDSFDIFPVSDLKKQKKKEKKDYQSENINSISQQTEKVSNIEIATTSKNYQNRVEHVRMGIFTHEILSQIKTKKDVTKVLNSYLLEGKITNEEKTSILERIENVLNDANYSVYFTENLKIINEREMFATENEQSKTYRPDRLVETKDGFIIIDFKTGEEKEKDQKQVETYKNKLEQFGKKVVKTDVIYI</sequence>
<dbReference type="RefSeq" id="WP_124985845.1">
    <property type="nucleotide sequence ID" value="NZ_CP034160.1"/>
</dbReference>
<evidence type="ECO:0000256" key="14">
    <source>
        <dbReference type="ARBA" id="ARBA00048988"/>
    </source>
</evidence>
<keyword evidence="6" id="KW-0269">Exonuclease</keyword>
<dbReference type="InterPro" id="IPR014016">
    <property type="entry name" value="UvrD-like_ATP-bd"/>
</dbReference>
<evidence type="ECO:0000256" key="9">
    <source>
        <dbReference type="ARBA" id="ARBA00023204"/>
    </source>
</evidence>
<keyword evidence="1" id="KW-0540">Nuclease</keyword>
<feature type="domain" description="UvrD-like helicase ATP-binding" evidence="17">
    <location>
        <begin position="1"/>
        <end position="474"/>
    </location>
</feature>
<evidence type="ECO:0000256" key="3">
    <source>
        <dbReference type="ARBA" id="ARBA00022763"/>
    </source>
</evidence>
<name>A0A3G8ZAK0_9FLAO</name>
<dbReference type="GO" id="GO:0005829">
    <property type="term" value="C:cytosol"/>
    <property type="evidence" value="ECO:0007669"/>
    <property type="project" value="TreeGrafter"/>
</dbReference>
<evidence type="ECO:0000256" key="15">
    <source>
        <dbReference type="PROSITE-ProRule" id="PRU00560"/>
    </source>
</evidence>
<dbReference type="GO" id="GO:0004527">
    <property type="term" value="F:exonuclease activity"/>
    <property type="evidence" value="ECO:0007669"/>
    <property type="project" value="UniProtKB-KW"/>
</dbReference>
<dbReference type="GO" id="GO:0003677">
    <property type="term" value="F:DNA binding"/>
    <property type="evidence" value="ECO:0007669"/>
    <property type="project" value="UniProtKB-KW"/>
</dbReference>
<keyword evidence="2 15" id="KW-0547">Nucleotide-binding</keyword>
<comment type="catalytic activity">
    <reaction evidence="14">
        <text>ATP + H2O = ADP + phosphate + H(+)</text>
        <dbReference type="Rhea" id="RHEA:13065"/>
        <dbReference type="ChEBI" id="CHEBI:15377"/>
        <dbReference type="ChEBI" id="CHEBI:15378"/>
        <dbReference type="ChEBI" id="CHEBI:30616"/>
        <dbReference type="ChEBI" id="CHEBI:43474"/>
        <dbReference type="ChEBI" id="CHEBI:456216"/>
        <dbReference type="EC" id="5.6.2.4"/>
    </reaction>
</comment>
<organism evidence="19 20">
    <name type="scientific">Epilithonimonas vandammei</name>
    <dbReference type="NCBI Taxonomy" id="2487072"/>
    <lineage>
        <taxon>Bacteria</taxon>
        <taxon>Pseudomonadati</taxon>
        <taxon>Bacteroidota</taxon>
        <taxon>Flavobacteriia</taxon>
        <taxon>Flavobacteriales</taxon>
        <taxon>Weeksellaceae</taxon>
        <taxon>Chryseobacterium group</taxon>
        <taxon>Epilithonimonas</taxon>
    </lineage>
</organism>
<evidence type="ECO:0000256" key="7">
    <source>
        <dbReference type="ARBA" id="ARBA00022840"/>
    </source>
</evidence>
<feature type="binding site" evidence="15">
    <location>
        <begin position="10"/>
        <end position="17"/>
    </location>
    <ligand>
        <name>ATP</name>
        <dbReference type="ChEBI" id="CHEBI:30616"/>
    </ligand>
</feature>
<dbReference type="PANTHER" id="PTHR11070">
    <property type="entry name" value="UVRD / RECB / PCRA DNA HELICASE FAMILY MEMBER"/>
    <property type="match status" value="1"/>
</dbReference>
<dbReference type="EMBL" id="CP034160">
    <property type="protein sequence ID" value="AZI54532.1"/>
    <property type="molecule type" value="Genomic_DNA"/>
</dbReference>
<dbReference type="GO" id="GO:0000725">
    <property type="term" value="P:recombinational repair"/>
    <property type="evidence" value="ECO:0007669"/>
    <property type="project" value="TreeGrafter"/>
</dbReference>
<evidence type="ECO:0000256" key="1">
    <source>
        <dbReference type="ARBA" id="ARBA00022722"/>
    </source>
</evidence>
<evidence type="ECO:0000313" key="19">
    <source>
        <dbReference type="EMBL" id="AZI54532.1"/>
    </source>
</evidence>
<dbReference type="PROSITE" id="PS51198">
    <property type="entry name" value="UVRD_HELICASE_ATP_BIND"/>
    <property type="match status" value="1"/>
</dbReference>
<dbReference type="KEGG" id="eva:EIB75_04390"/>
<evidence type="ECO:0000256" key="5">
    <source>
        <dbReference type="ARBA" id="ARBA00022806"/>
    </source>
</evidence>
<keyword evidence="16" id="KW-0175">Coiled coil</keyword>
<dbReference type="GO" id="GO:0005524">
    <property type="term" value="F:ATP binding"/>
    <property type="evidence" value="ECO:0007669"/>
    <property type="project" value="UniProtKB-UniRule"/>
</dbReference>
<gene>
    <name evidence="19" type="ORF">EIB75_04390</name>
</gene>